<dbReference type="STRING" id="569365.A0A0D2CH78"/>
<keyword evidence="5 11" id="KW-0862">Zinc</keyword>
<evidence type="ECO:0000313" key="13">
    <source>
        <dbReference type="EMBL" id="KIW30463.1"/>
    </source>
</evidence>
<dbReference type="GO" id="GO:0006062">
    <property type="term" value="P:sorbitol catabolic process"/>
    <property type="evidence" value="ECO:0007669"/>
    <property type="project" value="TreeGrafter"/>
</dbReference>
<keyword evidence="3" id="KW-0119">Carbohydrate metabolism</keyword>
<evidence type="ECO:0000313" key="14">
    <source>
        <dbReference type="Proteomes" id="UP000054466"/>
    </source>
</evidence>
<proteinExistence type="inferred from homology"/>
<evidence type="ECO:0000259" key="12">
    <source>
        <dbReference type="SMART" id="SM00829"/>
    </source>
</evidence>
<organism evidence="13 14">
    <name type="scientific">Cladophialophora immunda</name>
    <dbReference type="NCBI Taxonomy" id="569365"/>
    <lineage>
        <taxon>Eukaryota</taxon>
        <taxon>Fungi</taxon>
        <taxon>Dikarya</taxon>
        <taxon>Ascomycota</taxon>
        <taxon>Pezizomycotina</taxon>
        <taxon>Eurotiomycetes</taxon>
        <taxon>Chaetothyriomycetidae</taxon>
        <taxon>Chaetothyriales</taxon>
        <taxon>Herpotrichiellaceae</taxon>
        <taxon>Cladophialophora</taxon>
    </lineage>
</organism>
<protein>
    <recommendedName>
        <fullName evidence="9">D-xylulose reductase</fullName>
        <ecNumber evidence="9">1.1.1.9</ecNumber>
    </recommendedName>
    <alternativeName>
        <fullName evidence="10">Xylitol dehydrogenase A</fullName>
    </alternativeName>
</protein>
<dbReference type="Pfam" id="PF08240">
    <property type="entry name" value="ADH_N"/>
    <property type="match status" value="1"/>
</dbReference>
<dbReference type="Proteomes" id="UP000054466">
    <property type="component" value="Unassembled WGS sequence"/>
</dbReference>
<keyword evidence="3" id="KW-0859">Xylose metabolism</keyword>
<dbReference type="PANTHER" id="PTHR43161">
    <property type="entry name" value="SORBITOL DEHYDROGENASE"/>
    <property type="match status" value="1"/>
</dbReference>
<dbReference type="GO" id="GO:0003939">
    <property type="term" value="F:L-iditol 2-dehydrogenase (NAD+) activity"/>
    <property type="evidence" value="ECO:0007669"/>
    <property type="project" value="TreeGrafter"/>
</dbReference>
<evidence type="ECO:0000256" key="6">
    <source>
        <dbReference type="ARBA" id="ARBA00023002"/>
    </source>
</evidence>
<evidence type="ECO:0000256" key="11">
    <source>
        <dbReference type="RuleBase" id="RU361277"/>
    </source>
</evidence>
<dbReference type="InterPro" id="IPR002328">
    <property type="entry name" value="ADH_Zn_CS"/>
</dbReference>
<comment type="similarity">
    <text evidence="2 11">Belongs to the zinc-containing alcohol dehydrogenase family.</text>
</comment>
<dbReference type="SMART" id="SM00829">
    <property type="entry name" value="PKS_ER"/>
    <property type="match status" value="1"/>
</dbReference>
<evidence type="ECO:0000256" key="8">
    <source>
        <dbReference type="ARBA" id="ARBA00025713"/>
    </source>
</evidence>
<evidence type="ECO:0000256" key="10">
    <source>
        <dbReference type="ARBA" id="ARBA00030139"/>
    </source>
</evidence>
<dbReference type="AlphaFoldDB" id="A0A0D2CH78"/>
<evidence type="ECO:0000256" key="4">
    <source>
        <dbReference type="ARBA" id="ARBA00022723"/>
    </source>
</evidence>
<feature type="domain" description="Enoyl reductase (ER)" evidence="12">
    <location>
        <begin position="17"/>
        <end position="408"/>
    </location>
</feature>
<dbReference type="HOGENOM" id="CLU_424513_0_0_1"/>
<dbReference type="EMBL" id="KN847042">
    <property type="protein sequence ID" value="KIW30463.1"/>
    <property type="molecule type" value="Genomic_DNA"/>
</dbReference>
<evidence type="ECO:0000256" key="7">
    <source>
        <dbReference type="ARBA" id="ARBA00024843"/>
    </source>
</evidence>
<dbReference type="EC" id="1.1.1.9" evidence="9"/>
<dbReference type="PANTHER" id="PTHR43161:SF9">
    <property type="entry name" value="SORBITOL DEHYDROGENASE"/>
    <property type="match status" value="1"/>
</dbReference>
<dbReference type="InterPro" id="IPR013149">
    <property type="entry name" value="ADH-like_C"/>
</dbReference>
<comment type="pathway">
    <text evidence="8">Carbohydrate degradation; L-arabinose degradation via L-arabinitol; D-xylulose 5-phosphate from L-arabinose (fungal route): step 4/5.</text>
</comment>
<dbReference type="Pfam" id="PF00107">
    <property type="entry name" value="ADH_zinc_N"/>
    <property type="match status" value="1"/>
</dbReference>
<sequence length="645" mass="71915">MTLTLTEEYHNTAVVLSAIDDLSIKLWPLNVPTSQGQPLLPDGHVLVRVKATGICGSDIHYWKHGQGGGPHKVTKPFVVGHECAGEIALVASDVLDWKKGDRVAIKPAAPCLQCSDCTRGNSNLCPKMIHFGSPPFDGSAMKFKVVPRIQLARLAPDVTWVEAGVIQPLAIAVQATRQTGNFAQKAVIIFGGGFIGSLLAFIAKAYGAIKVVIVEKEEHRAQFLRDHVTKHVFVDPPRDQSEEVDVYAERLARLILEKHPDLDRGFDIVIDASGSEECMNMGIRVARPGATYVQLGIRSARDSPRIPMMIVLSRQLTLRGVYYHSFPYPSFSYPEALLRETSHQFQWPGSSRYTAGCFEDAVSLIARGLIPLKDLITHVYHIEDSVEAFETVHQLQDKQGNKCRKVVILHDLNLSLMVFGCDNGLSVGTLWKERLAALCAVSKTEPYSYSYYWGQDLDGEPDTLWGLEGYYHPIGFFLGHVSTDIFKEEMRKVDDDKLLRNVQGLNSPDYDLHHYDFFSGFIKRDDDKDRDAMDSFVVVVHLWAAEGKRKQLLGILADVADRVKASEKTTSITVQSFGVLKEVNDLHLATAYIRTRTESDWLAFQASENYRRLMEDAGSITVRQEAHRSKAFIGHIGQEAPVGDP</sequence>
<dbReference type="InterPro" id="IPR036291">
    <property type="entry name" value="NAD(P)-bd_dom_sf"/>
</dbReference>
<dbReference type="PROSITE" id="PS00059">
    <property type="entry name" value="ADH_ZINC"/>
    <property type="match status" value="1"/>
</dbReference>
<dbReference type="GO" id="GO:0042732">
    <property type="term" value="P:D-xylose metabolic process"/>
    <property type="evidence" value="ECO:0007669"/>
    <property type="project" value="UniProtKB-KW"/>
</dbReference>
<evidence type="ECO:0000256" key="3">
    <source>
        <dbReference type="ARBA" id="ARBA00022629"/>
    </source>
</evidence>
<reference evidence="13 14" key="1">
    <citation type="submission" date="2015-01" db="EMBL/GenBank/DDBJ databases">
        <title>The Genome Sequence of Cladophialophora immunda CBS83496.</title>
        <authorList>
            <consortium name="The Broad Institute Genomics Platform"/>
            <person name="Cuomo C."/>
            <person name="de Hoog S."/>
            <person name="Gorbushina A."/>
            <person name="Stielow B."/>
            <person name="Teixiera M."/>
            <person name="Abouelleil A."/>
            <person name="Chapman S.B."/>
            <person name="Priest M."/>
            <person name="Young S.K."/>
            <person name="Wortman J."/>
            <person name="Nusbaum C."/>
            <person name="Birren B."/>
        </authorList>
    </citation>
    <scope>NUCLEOTIDE SEQUENCE [LARGE SCALE GENOMIC DNA]</scope>
    <source>
        <strain evidence="13 14">CBS 83496</strain>
    </source>
</reference>
<dbReference type="SUPFAM" id="SSF50129">
    <property type="entry name" value="GroES-like"/>
    <property type="match status" value="1"/>
</dbReference>
<dbReference type="InterPro" id="IPR020843">
    <property type="entry name" value="ER"/>
</dbReference>
<dbReference type="OrthoDB" id="3508947at2759"/>
<dbReference type="GO" id="GO:0008270">
    <property type="term" value="F:zinc ion binding"/>
    <property type="evidence" value="ECO:0007669"/>
    <property type="project" value="InterPro"/>
</dbReference>
<dbReference type="InterPro" id="IPR013154">
    <property type="entry name" value="ADH-like_N"/>
</dbReference>
<dbReference type="VEuPathDB" id="FungiDB:PV07_06205"/>
<keyword evidence="6" id="KW-0560">Oxidoreductase</keyword>
<comment type="cofactor">
    <cofactor evidence="1 11">
        <name>Zn(2+)</name>
        <dbReference type="ChEBI" id="CHEBI:29105"/>
    </cofactor>
</comment>
<accession>A0A0D2CH78</accession>
<dbReference type="RefSeq" id="XP_016250679.1">
    <property type="nucleotide sequence ID" value="XM_016393160.1"/>
</dbReference>
<dbReference type="SUPFAM" id="SSF51735">
    <property type="entry name" value="NAD(P)-binding Rossmann-fold domains"/>
    <property type="match status" value="1"/>
</dbReference>
<evidence type="ECO:0000256" key="1">
    <source>
        <dbReference type="ARBA" id="ARBA00001947"/>
    </source>
</evidence>
<dbReference type="GeneID" id="27345399"/>
<dbReference type="InterPro" id="IPR011032">
    <property type="entry name" value="GroES-like_sf"/>
</dbReference>
<evidence type="ECO:0000256" key="9">
    <source>
        <dbReference type="ARBA" id="ARBA00026119"/>
    </source>
</evidence>
<dbReference type="GO" id="GO:0046526">
    <property type="term" value="F:D-xylulose reductase activity"/>
    <property type="evidence" value="ECO:0007669"/>
    <property type="project" value="UniProtKB-EC"/>
</dbReference>
<keyword evidence="4 11" id="KW-0479">Metal-binding</keyword>
<comment type="function">
    <text evidence="7">Xylitol dehydrogenase which catalyzes the conversion of xylitol to D-xylulose. Xylose is a major component of hemicelluloses such as xylan. Most fungi utilize D-xylose via three enzymatic reactions, xylose reductase (XR), xylitol dehydrogenase (XDH), and xylulokinase, to form xylulose 5-phosphate, which enters pentose phosphate pathway.</text>
</comment>
<dbReference type="Gene3D" id="3.90.180.10">
    <property type="entry name" value="Medium-chain alcohol dehydrogenases, catalytic domain"/>
    <property type="match status" value="1"/>
</dbReference>
<evidence type="ECO:0000256" key="2">
    <source>
        <dbReference type="ARBA" id="ARBA00008072"/>
    </source>
</evidence>
<evidence type="ECO:0000256" key="5">
    <source>
        <dbReference type="ARBA" id="ARBA00022833"/>
    </source>
</evidence>
<dbReference type="Gene3D" id="3.40.50.720">
    <property type="entry name" value="NAD(P)-binding Rossmann-like Domain"/>
    <property type="match status" value="1"/>
</dbReference>
<name>A0A0D2CH78_9EURO</name>
<gene>
    <name evidence="13" type="ORF">PV07_06205</name>
</gene>
<keyword evidence="14" id="KW-1185">Reference proteome</keyword>